<dbReference type="AlphaFoldDB" id="A0A0F3MR35"/>
<evidence type="ECO:0000313" key="2">
    <source>
        <dbReference type="Proteomes" id="UP000033475"/>
    </source>
</evidence>
<name>A0A0F3MR35_RICFI</name>
<dbReference type="EMBL" id="LANQ01000001">
    <property type="protein sequence ID" value="KJV57917.1"/>
    <property type="molecule type" value="Genomic_DNA"/>
</dbReference>
<protein>
    <submittedName>
        <fullName evidence="1">Uncharacterized protein</fullName>
    </submittedName>
</protein>
<gene>
    <name evidence="1" type="ORF">RFEPED_0288</name>
</gene>
<comment type="caution">
    <text evidence="1">The sequence shown here is derived from an EMBL/GenBank/DDBJ whole genome shotgun (WGS) entry which is preliminary data.</text>
</comment>
<organism evidence="1 2">
    <name type="scientific">Rickettsia felis str. Pedreira</name>
    <dbReference type="NCBI Taxonomy" id="1359196"/>
    <lineage>
        <taxon>Bacteria</taxon>
        <taxon>Pseudomonadati</taxon>
        <taxon>Pseudomonadota</taxon>
        <taxon>Alphaproteobacteria</taxon>
        <taxon>Rickettsiales</taxon>
        <taxon>Rickettsiaceae</taxon>
        <taxon>Rickettsieae</taxon>
        <taxon>Rickettsia</taxon>
        <taxon>spotted fever group</taxon>
    </lineage>
</organism>
<dbReference type="RefSeq" id="WP_156144419.1">
    <property type="nucleotide sequence ID" value="NZ_LANQ01000001.1"/>
</dbReference>
<evidence type="ECO:0000313" key="1">
    <source>
        <dbReference type="EMBL" id="KJV57917.1"/>
    </source>
</evidence>
<dbReference type="PATRIC" id="fig|1359196.3.peg.268"/>
<reference evidence="1 2" key="1">
    <citation type="submission" date="2015-01" db="EMBL/GenBank/DDBJ databases">
        <title>Genome Sequencing of Rickettsiales.</title>
        <authorList>
            <person name="Daugherty S.C."/>
            <person name="Su Q."/>
            <person name="Abolude K."/>
            <person name="Beier-Sexton M."/>
            <person name="Carlyon J.A."/>
            <person name="Carter R."/>
            <person name="Day N.P."/>
            <person name="Dumler S.J."/>
            <person name="Dyachenko V."/>
            <person name="Godinez A."/>
            <person name="Kurtti T.J."/>
            <person name="Lichay M."/>
            <person name="Mullins K.E."/>
            <person name="Ott S."/>
            <person name="Pappas-Brown V."/>
            <person name="Paris D.H."/>
            <person name="Patel P."/>
            <person name="Richards A.L."/>
            <person name="Sadzewicz L."/>
            <person name="Sears K."/>
            <person name="Seidman D."/>
            <person name="Sengamalay N."/>
            <person name="Stenos J."/>
            <person name="Tallon L.J."/>
            <person name="Vincent G."/>
            <person name="Fraser C.M."/>
            <person name="Munderloh U."/>
            <person name="Dunning-Hotopp J.C."/>
        </authorList>
    </citation>
    <scope>NUCLEOTIDE SEQUENCE [LARGE SCALE GENOMIC DNA]</scope>
    <source>
        <strain evidence="1 2">Pedreira</strain>
    </source>
</reference>
<sequence length="63" mass="6886">MALYVLKNNTQVETIIIYGASLIARRCPRGSISPLLSRGLTYSTGQFSLYVIPAEAGIQNKAR</sequence>
<proteinExistence type="predicted"/>
<accession>A0A0F3MR35</accession>
<dbReference type="Proteomes" id="UP000033475">
    <property type="component" value="Unassembled WGS sequence"/>
</dbReference>